<dbReference type="InterPro" id="IPR020845">
    <property type="entry name" value="AMP-binding_CS"/>
</dbReference>
<dbReference type="RefSeq" id="WP_217679152.1">
    <property type="nucleotide sequence ID" value="NZ_JAHRVA010000013.1"/>
</dbReference>
<organism evidence="3 4">
    <name type="scientific">Falsochrobactrum tianjinense</name>
    <dbReference type="NCBI Taxonomy" id="2706015"/>
    <lineage>
        <taxon>Bacteria</taxon>
        <taxon>Pseudomonadati</taxon>
        <taxon>Pseudomonadota</taxon>
        <taxon>Alphaproteobacteria</taxon>
        <taxon>Hyphomicrobiales</taxon>
        <taxon>Brucellaceae</taxon>
        <taxon>Falsochrobactrum</taxon>
    </lineage>
</organism>
<feature type="domain" description="AMP-dependent synthetase/ligase" evidence="1">
    <location>
        <begin position="32"/>
        <end position="392"/>
    </location>
</feature>
<evidence type="ECO:0000313" key="3">
    <source>
        <dbReference type="EMBL" id="MBV2145104.1"/>
    </source>
</evidence>
<dbReference type="Pfam" id="PF13193">
    <property type="entry name" value="AMP-binding_C"/>
    <property type="match status" value="1"/>
</dbReference>
<feature type="domain" description="AMP-binding enzyme C-terminal" evidence="2">
    <location>
        <begin position="442"/>
        <end position="514"/>
    </location>
</feature>
<dbReference type="EMBL" id="JAHRVA010000013">
    <property type="protein sequence ID" value="MBV2145104.1"/>
    <property type="molecule type" value="Genomic_DNA"/>
</dbReference>
<dbReference type="Proteomes" id="UP000752297">
    <property type="component" value="Unassembled WGS sequence"/>
</dbReference>
<accession>A0A949PRU4</accession>
<dbReference type="PROSITE" id="PS00455">
    <property type="entry name" value="AMP_BINDING"/>
    <property type="match status" value="1"/>
</dbReference>
<dbReference type="PANTHER" id="PTHR43767">
    <property type="entry name" value="LONG-CHAIN-FATTY-ACID--COA LIGASE"/>
    <property type="match status" value="1"/>
</dbReference>
<comment type="caution">
    <text evidence="3">The sequence shown here is derived from an EMBL/GenBank/DDBJ whole genome shotgun (WGS) entry which is preliminary data.</text>
</comment>
<sequence>MPTAGSIDPVWSETLQIMQHIDTGLTVSDLLDARVREHGDRVFCRWKHEEITYAQLSERVDRLANGLLSSGIVAGSRVGVMLSHHPDHILVLLGLLRIGAIAVPINTHLRGDGLRYQLAHCEPQAIIADAEYADQLLPAFDAVSASVTLIWRGALPASSPLGVRFIAFDAVANGPAGRPQRRGKSSDIVAICYTSGTTGAPKGVLITDAMYHAAAISSLNISGIREGDRPLFWEPMYHLFGIEVVILALCTPVTLAMVDRFSASNFWQWARESRATHIHYVGGVLQLLLRQPPKPDDRGHEVRVAWGGGCPTQTWRPFEERFGVEMRDSFGMTETAALNIANTQGIPGALGVPLPYFEARVIDETGQAVATGEVGQLLIRGKQPDIVTPGYFRNPEATAAAIRDGWLHTGDLVRQDEDGVFWFFARQKDSIRRRGENVSAWEVERVINQHPQVEESAVTMVINEFGDEELKVFIKPVSGIFAVEAFHDWCRAHMAKFQVPRFVAFIDEFPRTPTQRIRKHELSKSLEDCWDAEKWPASPKAKRRKRHHA</sequence>
<keyword evidence="4" id="KW-1185">Reference proteome</keyword>
<dbReference type="Pfam" id="PF00501">
    <property type="entry name" value="AMP-binding"/>
    <property type="match status" value="1"/>
</dbReference>
<protein>
    <submittedName>
        <fullName evidence="3">AMP-binding protein</fullName>
    </submittedName>
</protein>
<name>A0A949PRU4_9HYPH</name>
<evidence type="ECO:0000259" key="2">
    <source>
        <dbReference type="Pfam" id="PF13193"/>
    </source>
</evidence>
<dbReference type="AlphaFoldDB" id="A0A949PRU4"/>
<dbReference type="InterPro" id="IPR000873">
    <property type="entry name" value="AMP-dep_synth/lig_dom"/>
</dbReference>
<proteinExistence type="predicted"/>
<dbReference type="PANTHER" id="PTHR43767:SF1">
    <property type="entry name" value="NONRIBOSOMAL PEPTIDE SYNTHASE PES1 (EUROFUNG)-RELATED"/>
    <property type="match status" value="1"/>
</dbReference>
<gene>
    <name evidence="3" type="ORF">KUG47_16550</name>
</gene>
<evidence type="ECO:0000313" key="4">
    <source>
        <dbReference type="Proteomes" id="UP000752297"/>
    </source>
</evidence>
<dbReference type="InterPro" id="IPR050237">
    <property type="entry name" value="ATP-dep_AMP-bd_enzyme"/>
</dbReference>
<reference evidence="3 4" key="1">
    <citation type="submission" date="2021-06" db="EMBL/GenBank/DDBJ databases">
        <title>Falsochrobactrum tianjin sp.nov., a new petroleum-degrading bacteria isolated from oily soils.</title>
        <authorList>
            <person name="Chen G."/>
            <person name="Chen H."/>
            <person name="Tian J."/>
            <person name="Qing J."/>
            <person name="Zhong L."/>
            <person name="Ma W."/>
            <person name="Song Y."/>
            <person name="Cui X."/>
            <person name="Yan B."/>
        </authorList>
    </citation>
    <scope>NUCLEOTIDE SEQUENCE [LARGE SCALE GENOMIC DNA]</scope>
    <source>
        <strain evidence="3 4">TDYN1</strain>
    </source>
</reference>
<evidence type="ECO:0000259" key="1">
    <source>
        <dbReference type="Pfam" id="PF00501"/>
    </source>
</evidence>
<dbReference type="InterPro" id="IPR025110">
    <property type="entry name" value="AMP-bd_C"/>
</dbReference>